<dbReference type="GO" id="GO:0007015">
    <property type="term" value="P:actin filament organization"/>
    <property type="evidence" value="ECO:0007669"/>
    <property type="project" value="TreeGrafter"/>
</dbReference>
<dbReference type="InterPro" id="IPR001715">
    <property type="entry name" value="CH_dom"/>
</dbReference>
<dbReference type="EMBL" id="GIBP01000577">
    <property type="protein sequence ID" value="NDV29546.1"/>
    <property type="molecule type" value="Transcribed_RNA"/>
</dbReference>
<dbReference type="PANTHER" id="PTHR47385:SF14">
    <property type="entry name" value="TRANSGELIN"/>
    <property type="match status" value="1"/>
</dbReference>
<dbReference type="PROSITE" id="PS50021">
    <property type="entry name" value="CH"/>
    <property type="match status" value="1"/>
</dbReference>
<dbReference type="SMART" id="SM00033">
    <property type="entry name" value="CH"/>
    <property type="match status" value="1"/>
</dbReference>
<dbReference type="PRINTS" id="PR00888">
    <property type="entry name" value="SM22CALPONIN"/>
</dbReference>
<evidence type="ECO:0000313" key="3">
    <source>
        <dbReference type="EMBL" id="NDV29546.1"/>
    </source>
</evidence>
<dbReference type="AlphaFoldDB" id="A0A6B2KXU5"/>
<protein>
    <recommendedName>
        <fullName evidence="2">Calponin-homology (CH) domain-containing protein</fullName>
    </recommendedName>
</protein>
<dbReference type="InterPro" id="IPR003096">
    <property type="entry name" value="SM22_calponin"/>
</dbReference>
<dbReference type="Pfam" id="PF12335">
    <property type="entry name" value="SBF2"/>
    <property type="match status" value="1"/>
</dbReference>
<feature type="region of interest" description="Disordered" evidence="1">
    <location>
        <begin position="701"/>
        <end position="799"/>
    </location>
</feature>
<dbReference type="GO" id="GO:0015629">
    <property type="term" value="C:actin cytoskeleton"/>
    <property type="evidence" value="ECO:0007669"/>
    <property type="project" value="TreeGrafter"/>
</dbReference>
<dbReference type="Gene3D" id="1.10.418.10">
    <property type="entry name" value="Calponin-like domain"/>
    <property type="match status" value="1"/>
</dbReference>
<sequence length="822" mass="93818">MDAEQYLKMKSKEDPEWERKVGEWIEDVLGRSIEDTSDLFKSLKSGVVLCHLINAIKPGTITKFNDKPTLHVLMERENINLYLDACYRLGVPKDGLFVTSDLHGRRNIAGVLSNIRALSQIAGRWGIKVPPLGNAQVNLDALKSNRPASKWAVPTNTGPVMAGELQEDADSLEVQLEKTKKLLDETNMKLQKSEASNATLKQDVQNLREQVRGKGGDVSSPTSPVGKSEIETLRKQLIEVEAKKKQLEIQLLEQSKGNPQVEQNLRTEIENLKKQLQAKSPPSSSPQTQQAQTPSRNEQNLRNEIEALKKQLQQQQNKPLGPSQNEVNLRSQVETLKNEVESLKKQQLNKAQNVSSQADRNEIESLKKQLQEYKNQPKPQTTSTSDQTLRNEIETLKKMVETKNSNITALQSELVALKQKIADYERRKPSTSQSPASDNDLKFENTTLKKEIEAVKKENNELKYQIQSLSNMNIEPYDGMDEELDAKDLKKLEIAISQIVNFNTVYDIDEVADLQHVLKLDGGRRQFTFLLKEQLESIPDKGKLELNPNNFESLVYLFNKALDCMDPSNGADYISAKIIHELSHKIQRVVVVDKETVRDNVEVLIKRHPVWQNIDFWREYFWDLMSVKFKKVVDEMSVGGEYSTKQKEFLIKHLSKFTMGIYGWGELPPEAIDLFTESMAMEIGLSEAQIADMLKKQAKNWKKMDKSKENLDKFDPPAKTEKSKQEKAKEKEKVEKLMVPHKAKEDKTKSAKDQKKLEKTDKPKHKSEREKPKQLLTSPRTITNQPAPPRPSKLSPHRCDKCEGTFKSVYELNLHKSQCPKK</sequence>
<evidence type="ECO:0000259" key="2">
    <source>
        <dbReference type="PROSITE" id="PS50021"/>
    </source>
</evidence>
<feature type="compositionally biased region" description="Basic and acidic residues" evidence="1">
    <location>
        <begin position="702"/>
        <end position="773"/>
    </location>
</feature>
<organism evidence="3">
    <name type="scientific">Arcella intermedia</name>
    <dbReference type="NCBI Taxonomy" id="1963864"/>
    <lineage>
        <taxon>Eukaryota</taxon>
        <taxon>Amoebozoa</taxon>
        <taxon>Tubulinea</taxon>
        <taxon>Elardia</taxon>
        <taxon>Arcellinida</taxon>
        <taxon>Sphaerothecina</taxon>
        <taxon>Arcellidae</taxon>
        <taxon>Arcella</taxon>
    </lineage>
</organism>
<proteinExistence type="predicted"/>
<feature type="compositionally biased region" description="Polar residues" evidence="1">
    <location>
        <begin position="775"/>
        <end position="785"/>
    </location>
</feature>
<dbReference type="GO" id="GO:0051015">
    <property type="term" value="F:actin filament binding"/>
    <property type="evidence" value="ECO:0007669"/>
    <property type="project" value="TreeGrafter"/>
</dbReference>
<accession>A0A6B2KXU5</accession>
<evidence type="ECO:0000256" key="1">
    <source>
        <dbReference type="SAM" id="MobiDB-lite"/>
    </source>
</evidence>
<dbReference type="Pfam" id="PF00307">
    <property type="entry name" value="CH"/>
    <property type="match status" value="1"/>
</dbReference>
<feature type="region of interest" description="Disordered" evidence="1">
    <location>
        <begin position="209"/>
        <end position="228"/>
    </location>
</feature>
<dbReference type="SUPFAM" id="SSF47576">
    <property type="entry name" value="Calponin-homology domain, CH-domain"/>
    <property type="match status" value="1"/>
</dbReference>
<name>A0A6B2KXU5_9EUKA</name>
<dbReference type="CDD" id="cd00014">
    <property type="entry name" value="CH_SF"/>
    <property type="match status" value="1"/>
</dbReference>
<reference evidence="3" key="1">
    <citation type="journal article" date="2020" name="J. Eukaryot. Microbiol.">
        <title>De novo Sequencing, Assembly and Annotation of the Transcriptome for the Free-Living Testate Amoeba Arcella intermedia.</title>
        <authorList>
            <person name="Ribeiro G.M."/>
            <person name="Porfirio-Sousa A.L."/>
            <person name="Maurer-Alcala X.X."/>
            <person name="Katz L.A."/>
            <person name="Lahr D.J.G."/>
        </authorList>
    </citation>
    <scope>NUCLEOTIDE SEQUENCE</scope>
</reference>
<dbReference type="PANTHER" id="PTHR47385">
    <property type="entry name" value="CALPONIN"/>
    <property type="match status" value="1"/>
</dbReference>
<feature type="compositionally biased region" description="Low complexity" evidence="1">
    <location>
        <begin position="274"/>
        <end position="295"/>
    </location>
</feature>
<feature type="region of interest" description="Disordered" evidence="1">
    <location>
        <begin position="274"/>
        <end position="298"/>
    </location>
</feature>
<feature type="domain" description="Calponin-homology (CH)" evidence="2">
    <location>
        <begin position="15"/>
        <end position="126"/>
    </location>
</feature>
<dbReference type="InterPro" id="IPR050606">
    <property type="entry name" value="Calponin-like"/>
</dbReference>
<dbReference type="InterPro" id="IPR036872">
    <property type="entry name" value="CH_dom_sf"/>
</dbReference>
<dbReference type="InterPro" id="IPR022096">
    <property type="entry name" value="SBF1/SBF2"/>
</dbReference>